<feature type="region of interest" description="Disordered" evidence="1">
    <location>
        <begin position="96"/>
        <end position="131"/>
    </location>
</feature>
<feature type="compositionally biased region" description="Polar residues" evidence="1">
    <location>
        <begin position="19"/>
        <end position="29"/>
    </location>
</feature>
<evidence type="ECO:0000256" key="1">
    <source>
        <dbReference type="SAM" id="MobiDB-lite"/>
    </source>
</evidence>
<protein>
    <submittedName>
        <fullName evidence="2">Uncharacterized protein</fullName>
    </submittedName>
</protein>
<dbReference type="Gene3D" id="6.10.250.1050">
    <property type="match status" value="1"/>
</dbReference>
<proteinExistence type="predicted"/>
<feature type="region of interest" description="Disordered" evidence="1">
    <location>
        <begin position="1"/>
        <end position="32"/>
    </location>
</feature>
<dbReference type="AlphaFoldDB" id="A0A5F8G8N1"/>
<organism evidence="2 3">
    <name type="scientific">Monodelphis domestica</name>
    <name type="common">Gray short-tailed opossum</name>
    <dbReference type="NCBI Taxonomy" id="13616"/>
    <lineage>
        <taxon>Eukaryota</taxon>
        <taxon>Metazoa</taxon>
        <taxon>Chordata</taxon>
        <taxon>Craniata</taxon>
        <taxon>Vertebrata</taxon>
        <taxon>Euteleostomi</taxon>
        <taxon>Mammalia</taxon>
        <taxon>Metatheria</taxon>
        <taxon>Didelphimorphia</taxon>
        <taxon>Didelphidae</taxon>
        <taxon>Monodelphis</taxon>
    </lineage>
</organism>
<evidence type="ECO:0000313" key="3">
    <source>
        <dbReference type="Proteomes" id="UP000002280"/>
    </source>
</evidence>
<dbReference type="Proteomes" id="UP000002280">
    <property type="component" value="Chromosome X"/>
</dbReference>
<sequence>METFTTKHRPIKGILKKSSPGSPILSTMGTGAGAVRGEEFSKKSQKWEELDILATYHHKDKNYEPMNIEEYTLQKIFQSSAPTAPTRFLEIIWSQPPQQKPQQIEALGESKSSNSPHAEGEWGKNLRQPRN</sequence>
<dbReference type="InParanoid" id="A0A5F8G8N1"/>
<name>A0A5F8G8N1_MONDO</name>
<reference evidence="2" key="2">
    <citation type="submission" date="2025-08" db="UniProtKB">
        <authorList>
            <consortium name="Ensembl"/>
        </authorList>
    </citation>
    <scope>IDENTIFICATION</scope>
</reference>
<dbReference type="Ensembl" id="ENSMODT00000060891.1">
    <property type="protein sequence ID" value="ENSMODP00000043840.1"/>
    <property type="gene ID" value="ENSMODG00000050538.1"/>
</dbReference>
<evidence type="ECO:0000313" key="2">
    <source>
        <dbReference type="Ensembl" id="ENSMODP00000043840.1"/>
    </source>
</evidence>
<feature type="compositionally biased region" description="Basic residues" evidence="1">
    <location>
        <begin position="1"/>
        <end position="15"/>
    </location>
</feature>
<reference evidence="2" key="3">
    <citation type="submission" date="2025-09" db="UniProtKB">
        <authorList>
            <consortium name="Ensembl"/>
        </authorList>
    </citation>
    <scope>IDENTIFICATION</scope>
</reference>
<keyword evidence="3" id="KW-1185">Reference proteome</keyword>
<dbReference type="Bgee" id="ENSMODG00000050538">
    <property type="expression patterns" value="Expressed in spermatid and 3 other cell types or tissues"/>
</dbReference>
<reference evidence="2 3" key="1">
    <citation type="journal article" date="2007" name="Nature">
        <title>Genome of the marsupial Monodelphis domestica reveals innovation in non-coding sequences.</title>
        <authorList>
            <person name="Mikkelsen T.S."/>
            <person name="Wakefield M.J."/>
            <person name="Aken B."/>
            <person name="Amemiya C.T."/>
            <person name="Chang J.L."/>
            <person name="Duke S."/>
            <person name="Garber M."/>
            <person name="Gentles A.J."/>
            <person name="Goodstadt L."/>
            <person name="Heger A."/>
            <person name="Jurka J."/>
            <person name="Kamal M."/>
            <person name="Mauceli E."/>
            <person name="Searle S.M."/>
            <person name="Sharpe T."/>
            <person name="Baker M.L."/>
            <person name="Batzer M.A."/>
            <person name="Benos P.V."/>
            <person name="Belov K."/>
            <person name="Clamp M."/>
            <person name="Cook A."/>
            <person name="Cuff J."/>
            <person name="Das R."/>
            <person name="Davidow L."/>
            <person name="Deakin J.E."/>
            <person name="Fazzari M.J."/>
            <person name="Glass J.L."/>
            <person name="Grabherr M."/>
            <person name="Greally J.M."/>
            <person name="Gu W."/>
            <person name="Hore T.A."/>
            <person name="Huttley G.A."/>
            <person name="Kleber M."/>
            <person name="Jirtle R.L."/>
            <person name="Koina E."/>
            <person name="Lee J.T."/>
            <person name="Mahony S."/>
            <person name="Marra M.A."/>
            <person name="Miller R.D."/>
            <person name="Nicholls R.D."/>
            <person name="Oda M."/>
            <person name="Papenfuss A.T."/>
            <person name="Parra Z.E."/>
            <person name="Pollock D.D."/>
            <person name="Ray D.A."/>
            <person name="Schein J.E."/>
            <person name="Speed T.P."/>
            <person name="Thompson K."/>
            <person name="VandeBerg J.L."/>
            <person name="Wade C.M."/>
            <person name="Walker J.A."/>
            <person name="Waters P.D."/>
            <person name="Webber C."/>
            <person name="Weidman J.R."/>
            <person name="Xie X."/>
            <person name="Zody M.C."/>
            <person name="Baldwin J."/>
            <person name="Abdouelleil A."/>
            <person name="Abdulkadir J."/>
            <person name="Abebe A."/>
            <person name="Abera B."/>
            <person name="Abreu J."/>
            <person name="Acer S.C."/>
            <person name="Aftuck L."/>
            <person name="Alexander A."/>
            <person name="An P."/>
            <person name="Anderson E."/>
            <person name="Anderson S."/>
            <person name="Arachi H."/>
            <person name="Azer M."/>
            <person name="Bachantsang P."/>
            <person name="Barry A."/>
            <person name="Bayul T."/>
            <person name="Berlin A."/>
            <person name="Bessette D."/>
            <person name="Bloom T."/>
            <person name="Bloom T."/>
            <person name="Boguslavskiy L."/>
            <person name="Bonnet C."/>
            <person name="Boukhgalter B."/>
            <person name="Bourzgui I."/>
            <person name="Brown A."/>
            <person name="Cahill P."/>
            <person name="Channer S."/>
            <person name="Cheshatsang Y."/>
            <person name="Chuda L."/>
            <person name="Citroen M."/>
            <person name="Collymore A."/>
            <person name="Cooke P."/>
            <person name="Costello M."/>
            <person name="D'Aco K."/>
            <person name="Daza R."/>
            <person name="De Haan G."/>
            <person name="DeGray S."/>
            <person name="DeMaso C."/>
            <person name="Dhargay N."/>
            <person name="Dooley K."/>
            <person name="Dooley E."/>
            <person name="Doricent M."/>
            <person name="Dorje P."/>
            <person name="Dorjee K."/>
            <person name="Dupes A."/>
            <person name="Elong R."/>
            <person name="Falk J."/>
            <person name="Farina A."/>
            <person name="Faro S."/>
            <person name="Ferguson D."/>
            <person name="Fisher S."/>
            <person name="Foley C.D."/>
            <person name="Franke A."/>
            <person name="Friedrich D."/>
            <person name="Gadbois L."/>
            <person name="Gearin G."/>
            <person name="Gearin C.R."/>
            <person name="Giannoukos G."/>
            <person name="Goode T."/>
            <person name="Graham J."/>
            <person name="Grandbois E."/>
            <person name="Grewal S."/>
            <person name="Gyaltsen K."/>
            <person name="Hafez N."/>
            <person name="Hagos B."/>
            <person name="Hall J."/>
            <person name="Henson C."/>
            <person name="Hollinger A."/>
            <person name="Honan T."/>
            <person name="Huard M.D."/>
            <person name="Hughes L."/>
            <person name="Hurhula B."/>
            <person name="Husby M.E."/>
            <person name="Kamat A."/>
            <person name="Kanga B."/>
            <person name="Kashin S."/>
            <person name="Khazanovich D."/>
            <person name="Kisner P."/>
            <person name="Lance K."/>
            <person name="Lara M."/>
            <person name="Lee W."/>
            <person name="Lennon N."/>
            <person name="Letendre F."/>
            <person name="LeVine R."/>
            <person name="Lipovsky A."/>
            <person name="Liu X."/>
            <person name="Liu J."/>
            <person name="Liu S."/>
            <person name="Lokyitsang T."/>
            <person name="Lokyitsang Y."/>
            <person name="Lubonja R."/>
            <person name="Lui A."/>
            <person name="MacDonald P."/>
            <person name="Magnisalis V."/>
            <person name="Maru K."/>
            <person name="Matthews C."/>
            <person name="McCusker W."/>
            <person name="McDonough S."/>
            <person name="Mehta T."/>
            <person name="Meldrim J."/>
            <person name="Meneus L."/>
            <person name="Mihai O."/>
            <person name="Mihalev A."/>
            <person name="Mihova T."/>
            <person name="Mittelman R."/>
            <person name="Mlenga V."/>
            <person name="Montmayeur A."/>
            <person name="Mulrain L."/>
            <person name="Navidi A."/>
            <person name="Naylor J."/>
            <person name="Negash T."/>
            <person name="Nguyen T."/>
            <person name="Nguyen N."/>
            <person name="Nicol R."/>
            <person name="Norbu C."/>
            <person name="Norbu N."/>
            <person name="Novod N."/>
            <person name="O'Neill B."/>
            <person name="Osman S."/>
            <person name="Markiewicz E."/>
            <person name="Oyono O.L."/>
            <person name="Patti C."/>
            <person name="Phunkhang P."/>
            <person name="Pierre F."/>
            <person name="Priest M."/>
            <person name="Raghuraman S."/>
            <person name="Rege F."/>
            <person name="Reyes R."/>
            <person name="Rise C."/>
            <person name="Rogov P."/>
            <person name="Ross K."/>
            <person name="Ryan E."/>
            <person name="Settipalli S."/>
            <person name="Shea T."/>
            <person name="Sherpa N."/>
            <person name="Shi L."/>
            <person name="Shih D."/>
            <person name="Sparrow T."/>
            <person name="Spaulding J."/>
            <person name="Stalker J."/>
            <person name="Stange-Thomann N."/>
            <person name="Stavropoulos S."/>
            <person name="Stone C."/>
            <person name="Strader C."/>
            <person name="Tesfaye S."/>
            <person name="Thomson T."/>
            <person name="Thoulutsang Y."/>
            <person name="Thoulutsang D."/>
            <person name="Topham K."/>
            <person name="Topping I."/>
            <person name="Tsamla T."/>
            <person name="Vassiliev H."/>
            <person name="Vo A."/>
            <person name="Wangchuk T."/>
            <person name="Wangdi T."/>
            <person name="Weiand M."/>
            <person name="Wilkinson J."/>
            <person name="Wilson A."/>
            <person name="Yadav S."/>
            <person name="Young G."/>
            <person name="Yu Q."/>
            <person name="Zembek L."/>
            <person name="Zhong D."/>
            <person name="Zimmer A."/>
            <person name="Zwirko Z."/>
            <person name="Jaffe D.B."/>
            <person name="Alvarez P."/>
            <person name="Brockman W."/>
            <person name="Butler J."/>
            <person name="Chin C."/>
            <person name="Gnerre S."/>
            <person name="MacCallum I."/>
            <person name="Graves J.A."/>
            <person name="Ponting C.P."/>
            <person name="Breen M."/>
            <person name="Samollow P.B."/>
            <person name="Lander E.S."/>
            <person name="Lindblad-Toh K."/>
        </authorList>
    </citation>
    <scope>NUCLEOTIDE SEQUENCE [LARGE SCALE GENOMIC DNA]</scope>
</reference>
<dbReference type="STRING" id="13616.ENSMODP00000043840"/>
<accession>A0A5F8G8N1</accession>